<accession>A0ABN7WA19</accession>
<feature type="region of interest" description="Disordered" evidence="1">
    <location>
        <begin position="59"/>
        <end position="87"/>
    </location>
</feature>
<comment type="caution">
    <text evidence="2">The sequence shown here is derived from an EMBL/GenBank/DDBJ whole genome shotgun (WGS) entry which is preliminary data.</text>
</comment>
<feature type="non-terminal residue" evidence="2">
    <location>
        <position position="1"/>
    </location>
</feature>
<proteinExistence type="predicted"/>
<sequence>GSMSSNSQKNKTTLTNKQRKDIIEFKNNNPNTSNVDLVKWVKEEFGLEVHPITIGRLLKNKNDIGDNPSKKRQRTVQYPDLDNALYE</sequence>
<evidence type="ECO:0000313" key="3">
    <source>
        <dbReference type="Proteomes" id="UP000789901"/>
    </source>
</evidence>
<protein>
    <submittedName>
        <fullName evidence="2">38594_t:CDS:1</fullName>
    </submittedName>
</protein>
<dbReference type="Gene3D" id="1.10.10.60">
    <property type="entry name" value="Homeodomain-like"/>
    <property type="match status" value="1"/>
</dbReference>
<gene>
    <name evidence="2" type="ORF">GMARGA_LOCUS27874</name>
</gene>
<evidence type="ECO:0000256" key="1">
    <source>
        <dbReference type="SAM" id="MobiDB-lite"/>
    </source>
</evidence>
<dbReference type="Proteomes" id="UP000789901">
    <property type="component" value="Unassembled WGS sequence"/>
</dbReference>
<evidence type="ECO:0000313" key="2">
    <source>
        <dbReference type="EMBL" id="CAG8821627.1"/>
    </source>
</evidence>
<organism evidence="2 3">
    <name type="scientific">Gigaspora margarita</name>
    <dbReference type="NCBI Taxonomy" id="4874"/>
    <lineage>
        <taxon>Eukaryota</taxon>
        <taxon>Fungi</taxon>
        <taxon>Fungi incertae sedis</taxon>
        <taxon>Mucoromycota</taxon>
        <taxon>Glomeromycotina</taxon>
        <taxon>Glomeromycetes</taxon>
        <taxon>Diversisporales</taxon>
        <taxon>Gigasporaceae</taxon>
        <taxon>Gigaspora</taxon>
    </lineage>
</organism>
<reference evidence="2 3" key="1">
    <citation type="submission" date="2021-06" db="EMBL/GenBank/DDBJ databases">
        <authorList>
            <person name="Kallberg Y."/>
            <person name="Tangrot J."/>
            <person name="Rosling A."/>
        </authorList>
    </citation>
    <scope>NUCLEOTIDE SEQUENCE [LARGE SCALE GENOMIC DNA]</scope>
    <source>
        <strain evidence="2 3">120-4 pot B 10/14</strain>
    </source>
</reference>
<keyword evidence="3" id="KW-1185">Reference proteome</keyword>
<name>A0ABN7WA19_GIGMA</name>
<dbReference type="EMBL" id="CAJVQB010034768">
    <property type="protein sequence ID" value="CAG8821627.1"/>
    <property type="molecule type" value="Genomic_DNA"/>
</dbReference>